<evidence type="ECO:0000256" key="1">
    <source>
        <dbReference type="ARBA" id="ARBA00004123"/>
    </source>
</evidence>
<dbReference type="PROSITE" id="PS51294">
    <property type="entry name" value="HTH_MYB"/>
    <property type="match status" value="2"/>
</dbReference>
<feature type="domain" description="Myb-like" evidence="9">
    <location>
        <begin position="251"/>
        <end position="301"/>
    </location>
</feature>
<evidence type="ECO:0000256" key="5">
    <source>
        <dbReference type="ARBA" id="ARBA00023163"/>
    </source>
</evidence>
<organism evidence="11">
    <name type="scientific">Brachypodium distachyon</name>
    <name type="common">Purple false brome</name>
    <name type="synonym">Trachynia distachya</name>
    <dbReference type="NCBI Taxonomy" id="15368"/>
    <lineage>
        <taxon>Eukaryota</taxon>
        <taxon>Viridiplantae</taxon>
        <taxon>Streptophyta</taxon>
        <taxon>Embryophyta</taxon>
        <taxon>Tracheophyta</taxon>
        <taxon>Spermatophyta</taxon>
        <taxon>Magnoliopsida</taxon>
        <taxon>Liliopsida</taxon>
        <taxon>Poales</taxon>
        <taxon>Poaceae</taxon>
        <taxon>BOP clade</taxon>
        <taxon>Pooideae</taxon>
        <taxon>Stipodae</taxon>
        <taxon>Brachypodieae</taxon>
        <taxon>Brachypodium</taxon>
    </lineage>
</organism>
<evidence type="ECO:0008006" key="14">
    <source>
        <dbReference type="Google" id="ProtNLM"/>
    </source>
</evidence>
<dbReference type="FunFam" id="1.10.10.60:FF:000001">
    <property type="entry name" value="MYB-related transcription factor"/>
    <property type="match status" value="1"/>
</dbReference>
<dbReference type="PANTHER" id="PTHR47995">
    <property type="entry name" value="TRANSCRIPTION FACTOR MYB33-RELATED"/>
    <property type="match status" value="1"/>
</dbReference>
<keyword evidence="6" id="KW-0539">Nucleus</keyword>
<evidence type="ECO:0000256" key="2">
    <source>
        <dbReference type="ARBA" id="ARBA00022737"/>
    </source>
</evidence>
<dbReference type="Proteomes" id="UP000008810">
    <property type="component" value="Chromosome 1"/>
</dbReference>
<evidence type="ECO:0000256" key="7">
    <source>
        <dbReference type="SAM" id="MobiDB-lite"/>
    </source>
</evidence>
<dbReference type="AlphaFoldDB" id="A0A0Q3H4J1"/>
<dbReference type="PROSITE" id="PS50090">
    <property type="entry name" value="MYB_LIKE"/>
    <property type="match status" value="2"/>
</dbReference>
<evidence type="ECO:0000256" key="4">
    <source>
        <dbReference type="ARBA" id="ARBA00023125"/>
    </source>
</evidence>
<reference evidence="11" key="2">
    <citation type="submission" date="2017-06" db="EMBL/GenBank/DDBJ databases">
        <title>WGS assembly of Brachypodium distachyon.</title>
        <authorList>
            <consortium name="The International Brachypodium Initiative"/>
            <person name="Lucas S."/>
            <person name="Harmon-Smith M."/>
            <person name="Lail K."/>
            <person name="Tice H."/>
            <person name="Grimwood J."/>
            <person name="Bruce D."/>
            <person name="Barry K."/>
            <person name="Shu S."/>
            <person name="Lindquist E."/>
            <person name="Wang M."/>
            <person name="Pitluck S."/>
            <person name="Vogel J.P."/>
            <person name="Garvin D.F."/>
            <person name="Mockler T.C."/>
            <person name="Schmutz J."/>
            <person name="Rokhsar D."/>
            <person name="Bevan M.W."/>
        </authorList>
    </citation>
    <scope>NUCLEOTIDE SEQUENCE</scope>
    <source>
        <strain evidence="11">Bd21</strain>
    </source>
</reference>
<dbReference type="InterPro" id="IPR017930">
    <property type="entry name" value="Myb_dom"/>
</dbReference>
<protein>
    <recommendedName>
        <fullName evidence="14">Transcription factor</fullName>
    </recommendedName>
</protein>
<sequence length="661" mass="72505">MRATLVLLLTLTFLLLPSDATHETCSTVVIAPMGNACNQNNCEDACQAWWQRLTCEPGAECNWRSYCVAEGCSCTWCERDTPSPFHAGHSRGCSADTALSPNSEVSKAKAIASLSPQFPIYRRSVWAKRLLSSGLKMEEAEKTALGLPELPKMEIHSPPLSHSDDDDETEADDSDGEEEEGGAGVGAGGGGGGAGVGGPPLKKGPWTPDEDKRLKTYVEAHGEGNWNQVQRNAGLNRCGKSCRLRWANHLRPNLKKGPFSKEEEQMVIELHAMHGNKWAKMAGYLEGRTDNEIKNFWNTRSKRLSKAGQDLYPDGLLSWVANQDMNCHSPDDSHGKKRQNELSQGNGLDLDDIIFEKLDYKKTENYLAPFYTDPLTVDAMNPLKCQASSSSIGAGYNGSLTCEPFPEQPEKTHNSIDMNSGIIKNQFASSSPILHSSFSTPGTFQRPMKIELPSFQCHTEVNGPSSCQIQPASEYDDTLVYFPKPDLLQSQYLPSQNNGSMDFMVQAGHGPGDHSMPQGSFSSTFGVNLHESGSLVVFRSSKSPASPDAPSVDNKYYADYMSPDKYMSYSLHACRPDASPGARILSEDSSHSKYQINPCSFDAPQGAGVLNEVSSRSEFQPVNGPYDPILFGDSFWSSTAGHDHQIELKPNWQRMPSVRHV</sequence>
<evidence type="ECO:0000256" key="3">
    <source>
        <dbReference type="ARBA" id="ARBA00023015"/>
    </source>
</evidence>
<dbReference type="InParanoid" id="A0A0Q3H4J1"/>
<keyword evidence="8" id="KW-0732">Signal</keyword>
<evidence type="ECO:0000256" key="8">
    <source>
        <dbReference type="SAM" id="SignalP"/>
    </source>
</evidence>
<dbReference type="CDD" id="cd00167">
    <property type="entry name" value="SANT"/>
    <property type="match status" value="2"/>
</dbReference>
<keyword evidence="3" id="KW-0805">Transcription regulation</keyword>
<feature type="signal peptide" evidence="8">
    <location>
        <begin position="1"/>
        <end position="20"/>
    </location>
</feature>
<dbReference type="Gramene" id="KQK17752">
    <property type="protein sequence ID" value="KQK17752"/>
    <property type="gene ID" value="BRADI_1g36542v3"/>
</dbReference>
<evidence type="ECO:0000313" key="12">
    <source>
        <dbReference type="EnsemblPlants" id="KQK17752"/>
    </source>
</evidence>
<keyword evidence="2" id="KW-0677">Repeat</keyword>
<dbReference type="SMART" id="SM00717">
    <property type="entry name" value="SANT"/>
    <property type="match status" value="2"/>
</dbReference>
<dbReference type="PANTHER" id="PTHR47995:SF18">
    <property type="entry name" value="TRANSCRIPTION FACTOR MYB65"/>
    <property type="match status" value="1"/>
</dbReference>
<reference evidence="11 12" key="1">
    <citation type="journal article" date="2010" name="Nature">
        <title>Genome sequencing and analysis of the model grass Brachypodium distachyon.</title>
        <authorList>
            <consortium name="International Brachypodium Initiative"/>
        </authorList>
    </citation>
    <scope>NUCLEOTIDE SEQUENCE [LARGE SCALE GENOMIC DNA]</scope>
    <source>
        <strain evidence="11 12">Bd21</strain>
    </source>
</reference>
<dbReference type="GO" id="GO:0003677">
    <property type="term" value="F:DNA binding"/>
    <property type="evidence" value="ECO:0007669"/>
    <property type="project" value="UniProtKB-KW"/>
</dbReference>
<accession>A0A0Q3H4J1</accession>
<dbReference type="InterPro" id="IPR001005">
    <property type="entry name" value="SANT/Myb"/>
</dbReference>
<evidence type="ECO:0000313" key="11">
    <source>
        <dbReference type="EMBL" id="KQK17752.1"/>
    </source>
</evidence>
<feature type="domain" description="HTH myb-type" evidence="10">
    <location>
        <begin position="255"/>
        <end position="305"/>
    </location>
</feature>
<dbReference type="EMBL" id="CM000880">
    <property type="protein sequence ID" value="KQK17752.1"/>
    <property type="molecule type" value="Genomic_DNA"/>
</dbReference>
<gene>
    <name evidence="11" type="ORF">BRADI_1g36542v3</name>
</gene>
<dbReference type="Gene3D" id="1.10.10.60">
    <property type="entry name" value="Homeodomain-like"/>
    <property type="match status" value="2"/>
</dbReference>
<dbReference type="GO" id="GO:0003700">
    <property type="term" value="F:DNA-binding transcription factor activity"/>
    <property type="evidence" value="ECO:0000318"/>
    <property type="project" value="GO_Central"/>
</dbReference>
<keyword evidence="13" id="KW-1185">Reference proteome</keyword>
<dbReference type="Pfam" id="PF00249">
    <property type="entry name" value="Myb_DNA-binding"/>
    <property type="match status" value="2"/>
</dbReference>
<dbReference type="InterPro" id="IPR009057">
    <property type="entry name" value="Homeodomain-like_sf"/>
</dbReference>
<proteinExistence type="predicted"/>
<dbReference type="EnsemblPlants" id="KQK17752">
    <property type="protein sequence ID" value="KQK17752"/>
    <property type="gene ID" value="BRADI_1g36542v3"/>
</dbReference>
<dbReference type="SUPFAM" id="SSF46689">
    <property type="entry name" value="Homeodomain-like"/>
    <property type="match status" value="1"/>
</dbReference>
<feature type="domain" description="HTH myb-type" evidence="10">
    <location>
        <begin position="198"/>
        <end position="254"/>
    </location>
</feature>
<feature type="region of interest" description="Disordered" evidence="7">
    <location>
        <begin position="145"/>
        <end position="210"/>
    </location>
</feature>
<evidence type="ECO:0000313" key="13">
    <source>
        <dbReference type="Proteomes" id="UP000008810"/>
    </source>
</evidence>
<name>A0A0Q3H4J1_BRADI</name>
<evidence type="ECO:0000259" key="10">
    <source>
        <dbReference type="PROSITE" id="PS51294"/>
    </source>
</evidence>
<dbReference type="GO" id="GO:0005634">
    <property type="term" value="C:nucleus"/>
    <property type="evidence" value="ECO:0000318"/>
    <property type="project" value="GO_Central"/>
</dbReference>
<evidence type="ECO:0000256" key="6">
    <source>
        <dbReference type="ARBA" id="ARBA00023242"/>
    </source>
</evidence>
<dbReference type="GO" id="GO:0006355">
    <property type="term" value="P:regulation of DNA-templated transcription"/>
    <property type="evidence" value="ECO:0000318"/>
    <property type="project" value="GO_Central"/>
</dbReference>
<feature type="compositionally biased region" description="Acidic residues" evidence="7">
    <location>
        <begin position="164"/>
        <end position="181"/>
    </location>
</feature>
<keyword evidence="4" id="KW-0238">DNA-binding</keyword>
<keyword evidence="5" id="KW-0804">Transcription</keyword>
<reference evidence="12" key="3">
    <citation type="submission" date="2018-08" db="UniProtKB">
        <authorList>
            <consortium name="EnsemblPlants"/>
        </authorList>
    </citation>
    <scope>IDENTIFICATION</scope>
    <source>
        <strain evidence="12">cv. Bd21</strain>
    </source>
</reference>
<feature type="domain" description="Myb-like" evidence="9">
    <location>
        <begin position="198"/>
        <end position="250"/>
    </location>
</feature>
<feature type="chain" id="PRO_5035999604" description="Transcription factor" evidence="8">
    <location>
        <begin position="21"/>
        <end position="661"/>
    </location>
</feature>
<dbReference type="OrthoDB" id="2143914at2759"/>
<evidence type="ECO:0000259" key="9">
    <source>
        <dbReference type="PROSITE" id="PS50090"/>
    </source>
</evidence>
<feature type="compositionally biased region" description="Gly residues" evidence="7">
    <location>
        <begin position="182"/>
        <end position="198"/>
    </location>
</feature>
<comment type="subcellular location">
    <subcellularLocation>
        <location evidence="1">Nucleus</location>
    </subcellularLocation>
</comment>
<dbReference type="ExpressionAtlas" id="A0A0Q3H4J1">
    <property type="expression patterns" value="baseline"/>
</dbReference>